<reference evidence="1 2" key="1">
    <citation type="submission" date="2022-05" db="EMBL/GenBank/DDBJ databases">
        <authorList>
            <consortium name="Genoscope - CEA"/>
            <person name="William W."/>
        </authorList>
    </citation>
    <scope>NUCLEOTIDE SEQUENCE [LARGE SCALE GENOMIC DNA]</scope>
</reference>
<keyword evidence="2" id="KW-1185">Reference proteome</keyword>
<dbReference type="EMBL" id="CALNXK010000386">
    <property type="protein sequence ID" value="CAH3184411.1"/>
    <property type="molecule type" value="Genomic_DNA"/>
</dbReference>
<protein>
    <submittedName>
        <fullName evidence="1">Uncharacterized protein</fullName>
    </submittedName>
</protein>
<evidence type="ECO:0000313" key="2">
    <source>
        <dbReference type="Proteomes" id="UP001159405"/>
    </source>
</evidence>
<evidence type="ECO:0000313" key="1">
    <source>
        <dbReference type="EMBL" id="CAH3184411.1"/>
    </source>
</evidence>
<gene>
    <name evidence="1" type="ORF">PLOB_00030220</name>
</gene>
<proteinExistence type="predicted"/>
<dbReference type="Proteomes" id="UP001159405">
    <property type="component" value="Unassembled WGS sequence"/>
</dbReference>
<comment type="caution">
    <text evidence="1">The sequence shown here is derived from an EMBL/GenBank/DDBJ whole genome shotgun (WGS) entry which is preliminary data.</text>
</comment>
<sequence>MALIDKLLREFAKENFGDHEGSYFPVVHGRTQDIKLLTLVVKKPTTSDRECGGKPQRYTVLTELGRYAAEENAEEFEAIMKKHIVKEDCGVLQEGENEDDKGAGSSVEIGGDADNFGRKGITISEDLGSLVLGRIDQEYIRDPDLREILAKTDIDNEKTGAFEGQQLSLIISVIFSERFEVKGKRRNKMEGEAEVNPPGVKETCKTIEIPPNIATRPNSRGPILFKCCRVVYNKETNRLELSDEEVVGKDFLRCKEDEEDDEIDNKDSKPCLEGDFLKNQELIKLFRNRNFFRKLIDNLLREFAKENFGDKEGHYLPVVHGRTQDIKLFTLVVRTSRYVLERPFKRYTYTVVAGLEHYVADGKRKEYEALKNKKVKKNNEIASVGESEDGSGAASYCEAGAQAGNIANIKIKINEDLGSLELGGIDEEYILDPDLREVLAKTELDINKTEVFEDQQLRLITSVMYSQRFVVKGNRKIEVEADAGINIPLHFLSQMKGKYIKVTIPPNIATRANTRGPILFQCCRVVLNKDKNRLELPKGEVVGRPVNRCKEDEEEESKNTAVSLVDDMDSYLIGKI</sequence>
<name>A0ABN8RY43_9CNID</name>
<feature type="non-terminal residue" evidence="1">
    <location>
        <position position="576"/>
    </location>
</feature>
<organism evidence="1 2">
    <name type="scientific">Porites lobata</name>
    <dbReference type="NCBI Taxonomy" id="104759"/>
    <lineage>
        <taxon>Eukaryota</taxon>
        <taxon>Metazoa</taxon>
        <taxon>Cnidaria</taxon>
        <taxon>Anthozoa</taxon>
        <taxon>Hexacorallia</taxon>
        <taxon>Scleractinia</taxon>
        <taxon>Fungiina</taxon>
        <taxon>Poritidae</taxon>
        <taxon>Porites</taxon>
    </lineage>
</organism>
<accession>A0ABN8RY43</accession>